<dbReference type="OrthoDB" id="9784272at2"/>
<keyword evidence="5" id="KW-0804">Transcription</keyword>
<evidence type="ECO:0000259" key="7">
    <source>
        <dbReference type="Pfam" id="PF04545"/>
    </source>
</evidence>
<keyword evidence="3" id="KW-0731">Sigma factor</keyword>
<dbReference type="SUPFAM" id="SSF88946">
    <property type="entry name" value="Sigma2 domain of RNA polymerase sigma factors"/>
    <property type="match status" value="1"/>
</dbReference>
<accession>A0A286GBH0</accession>
<dbReference type="GO" id="GO:0016987">
    <property type="term" value="F:sigma factor activity"/>
    <property type="evidence" value="ECO:0007669"/>
    <property type="project" value="UniProtKB-KW"/>
</dbReference>
<comment type="similarity">
    <text evidence="1">Belongs to the sigma-70 factor family. ECF subfamily.</text>
</comment>
<dbReference type="PANTHER" id="PTHR43133:SF62">
    <property type="entry name" value="RNA POLYMERASE SIGMA FACTOR SIGZ"/>
    <property type="match status" value="1"/>
</dbReference>
<evidence type="ECO:0000256" key="1">
    <source>
        <dbReference type="ARBA" id="ARBA00010641"/>
    </source>
</evidence>
<name>A0A286GBH0_9BACT</name>
<evidence type="ECO:0000313" key="9">
    <source>
        <dbReference type="Proteomes" id="UP000219452"/>
    </source>
</evidence>
<dbReference type="InterPro" id="IPR039425">
    <property type="entry name" value="RNA_pol_sigma-70-like"/>
</dbReference>
<dbReference type="EMBL" id="OCNH01000003">
    <property type="protein sequence ID" value="SOD92867.1"/>
    <property type="molecule type" value="Genomic_DNA"/>
</dbReference>
<dbReference type="PANTHER" id="PTHR43133">
    <property type="entry name" value="RNA POLYMERASE ECF-TYPE SIGMA FACTO"/>
    <property type="match status" value="1"/>
</dbReference>
<keyword evidence="4" id="KW-0238">DNA-binding</keyword>
<dbReference type="Pfam" id="PF04545">
    <property type="entry name" value="Sigma70_r4"/>
    <property type="match status" value="1"/>
</dbReference>
<sequence length="178" mass="20028">MAREIPLLKEPQLAGRYDDTPLDFSDLYDRYAAILLGVITRIVSDKELAIELLATTFTRVRLEINTYRSEKQPFFTWLLAIARCTALDALSEQKQAPTRVVQLTPTGQVVPLPTSLPKASVALPTDSTNPKLTQLLHSVLFKNCTPEEAARTLNLPVETARQLLRQAMQQLRTTRQAR</sequence>
<dbReference type="InterPro" id="IPR013325">
    <property type="entry name" value="RNA_pol_sigma_r2"/>
</dbReference>
<keyword evidence="9" id="KW-1185">Reference proteome</keyword>
<dbReference type="AlphaFoldDB" id="A0A286GBH0"/>
<dbReference type="InterPro" id="IPR007627">
    <property type="entry name" value="RNA_pol_sigma70_r2"/>
</dbReference>
<dbReference type="GO" id="GO:0003677">
    <property type="term" value="F:DNA binding"/>
    <property type="evidence" value="ECO:0007669"/>
    <property type="project" value="UniProtKB-KW"/>
</dbReference>
<organism evidence="8 9">
    <name type="scientific">Spirosoma fluviale</name>
    <dbReference type="NCBI Taxonomy" id="1597977"/>
    <lineage>
        <taxon>Bacteria</taxon>
        <taxon>Pseudomonadati</taxon>
        <taxon>Bacteroidota</taxon>
        <taxon>Cytophagia</taxon>
        <taxon>Cytophagales</taxon>
        <taxon>Cytophagaceae</taxon>
        <taxon>Spirosoma</taxon>
    </lineage>
</organism>
<dbReference type="Proteomes" id="UP000219452">
    <property type="component" value="Unassembled WGS sequence"/>
</dbReference>
<dbReference type="Gene3D" id="1.10.10.10">
    <property type="entry name" value="Winged helix-like DNA-binding domain superfamily/Winged helix DNA-binding domain"/>
    <property type="match status" value="1"/>
</dbReference>
<dbReference type="Gene3D" id="1.10.1740.10">
    <property type="match status" value="1"/>
</dbReference>
<dbReference type="InterPro" id="IPR036388">
    <property type="entry name" value="WH-like_DNA-bd_sf"/>
</dbReference>
<evidence type="ECO:0000313" key="8">
    <source>
        <dbReference type="EMBL" id="SOD92867.1"/>
    </source>
</evidence>
<evidence type="ECO:0000256" key="3">
    <source>
        <dbReference type="ARBA" id="ARBA00023082"/>
    </source>
</evidence>
<dbReference type="Pfam" id="PF04542">
    <property type="entry name" value="Sigma70_r2"/>
    <property type="match status" value="1"/>
</dbReference>
<dbReference type="InterPro" id="IPR007630">
    <property type="entry name" value="RNA_pol_sigma70_r4"/>
</dbReference>
<feature type="domain" description="RNA polymerase sigma-70 region 2" evidence="6">
    <location>
        <begin position="27"/>
        <end position="94"/>
    </location>
</feature>
<protein>
    <submittedName>
        <fullName evidence="8">RNA polymerase sigma-70 factor, ECF subfamily</fullName>
    </submittedName>
</protein>
<proteinExistence type="inferred from homology"/>
<evidence type="ECO:0000256" key="2">
    <source>
        <dbReference type="ARBA" id="ARBA00023015"/>
    </source>
</evidence>
<dbReference type="SUPFAM" id="SSF88659">
    <property type="entry name" value="Sigma3 and sigma4 domains of RNA polymerase sigma factors"/>
    <property type="match status" value="1"/>
</dbReference>
<dbReference type="RefSeq" id="WP_097128076.1">
    <property type="nucleotide sequence ID" value="NZ_OCNH01000003.1"/>
</dbReference>
<reference evidence="9" key="1">
    <citation type="submission" date="2017-09" db="EMBL/GenBank/DDBJ databases">
        <authorList>
            <person name="Varghese N."/>
            <person name="Submissions S."/>
        </authorList>
    </citation>
    <scope>NUCLEOTIDE SEQUENCE [LARGE SCALE GENOMIC DNA]</scope>
    <source>
        <strain evidence="9">DSM 29961</strain>
    </source>
</reference>
<dbReference type="GO" id="GO:0006352">
    <property type="term" value="P:DNA-templated transcription initiation"/>
    <property type="evidence" value="ECO:0007669"/>
    <property type="project" value="InterPro"/>
</dbReference>
<dbReference type="InterPro" id="IPR013324">
    <property type="entry name" value="RNA_pol_sigma_r3/r4-like"/>
</dbReference>
<gene>
    <name evidence="8" type="ORF">SAMN06269250_4233</name>
</gene>
<keyword evidence="2" id="KW-0805">Transcription regulation</keyword>
<evidence type="ECO:0000256" key="4">
    <source>
        <dbReference type="ARBA" id="ARBA00023125"/>
    </source>
</evidence>
<evidence type="ECO:0000256" key="5">
    <source>
        <dbReference type="ARBA" id="ARBA00023163"/>
    </source>
</evidence>
<feature type="domain" description="RNA polymerase sigma-70 region 4" evidence="7">
    <location>
        <begin position="134"/>
        <end position="172"/>
    </location>
</feature>
<evidence type="ECO:0000259" key="6">
    <source>
        <dbReference type="Pfam" id="PF04542"/>
    </source>
</evidence>